<protein>
    <submittedName>
        <fullName evidence="4">MerR family transcriptional regulator</fullName>
    </submittedName>
</protein>
<evidence type="ECO:0000313" key="4">
    <source>
        <dbReference type="EMBL" id="AZS85759.1"/>
    </source>
</evidence>
<dbReference type="OrthoDB" id="3826383at2"/>
<evidence type="ECO:0000313" key="7">
    <source>
        <dbReference type="Proteomes" id="UP000501753"/>
    </source>
</evidence>
<dbReference type="CDD" id="cd04773">
    <property type="entry name" value="HTH_TioE_rpt2"/>
    <property type="match status" value="1"/>
</dbReference>
<dbReference type="PANTHER" id="PTHR30204">
    <property type="entry name" value="REDOX-CYCLING DRUG-SENSING TRANSCRIPTIONAL ACTIVATOR SOXR"/>
    <property type="match status" value="1"/>
</dbReference>
<dbReference type="KEGG" id="sgd:ELQ87_16710"/>
<feature type="domain" description="HTH merR-type" evidence="3">
    <location>
        <begin position="13"/>
        <end position="50"/>
    </location>
</feature>
<dbReference type="InterPro" id="IPR000551">
    <property type="entry name" value="MerR-type_HTH_dom"/>
</dbReference>
<dbReference type="Proteomes" id="UP000271291">
    <property type="component" value="Chromosome"/>
</dbReference>
<name>A0A3Q9KTL2_STRGD</name>
<gene>
    <name evidence="5" type="ORF">DDJ31_22570</name>
    <name evidence="4" type="ORF">ELQ87_16710</name>
</gene>
<feature type="domain" description="HTH merR-type" evidence="3">
    <location>
        <begin position="123"/>
        <end position="185"/>
    </location>
</feature>
<accession>A0A3Q9KTL2</accession>
<dbReference type="AlphaFoldDB" id="A0A3Q9KTL2"/>
<dbReference type="Proteomes" id="UP000501753">
    <property type="component" value="Chromosome"/>
</dbReference>
<dbReference type="InterPro" id="IPR047057">
    <property type="entry name" value="MerR_fam"/>
</dbReference>
<dbReference type="Pfam" id="PF00376">
    <property type="entry name" value="MerR"/>
    <property type="match status" value="1"/>
</dbReference>
<evidence type="ECO:0000259" key="3">
    <source>
        <dbReference type="PROSITE" id="PS50937"/>
    </source>
</evidence>
<dbReference type="RefSeq" id="WP_127178599.1">
    <property type="nucleotide sequence ID" value="NZ_CP029078.1"/>
</dbReference>
<dbReference type="PROSITE" id="PS50937">
    <property type="entry name" value="HTH_MERR_2"/>
    <property type="match status" value="2"/>
</dbReference>
<sequence length="253" mass="26630">MPNDDRRLRPVDLARSAGISTQQVRNYEDAGVLPPAGRTGSGYRVFGDAHRRALLTHRALVRGYGPTDAARIMRTVHAGDVPGALALVDAAHAALHAERAALRAAVEALEAAAGAPAPVPRAGLRIGEVAALLGVRTSALRVWEAAGLLTPGREPGTGYRRYGPAEVRDARLVHTLRRAHHLFDQIRPVLAELRREGDRADLRSALADRAGSLTARSRAMLTGAAALDGYLDGSGPGDAARDAAATDAGRPRP</sequence>
<keyword evidence="7" id="KW-1185">Reference proteome</keyword>
<dbReference type="Gene3D" id="1.10.1660.10">
    <property type="match status" value="2"/>
</dbReference>
<evidence type="ECO:0000313" key="6">
    <source>
        <dbReference type="Proteomes" id="UP000271291"/>
    </source>
</evidence>
<dbReference type="EMBL" id="CP029078">
    <property type="protein sequence ID" value="QCN90712.1"/>
    <property type="molecule type" value="Genomic_DNA"/>
</dbReference>
<feature type="region of interest" description="Disordered" evidence="2">
    <location>
        <begin position="231"/>
        <end position="253"/>
    </location>
</feature>
<keyword evidence="1" id="KW-0238">DNA-binding</keyword>
<dbReference type="CDD" id="cd04772">
    <property type="entry name" value="HTH_TioE_rpt1"/>
    <property type="match status" value="1"/>
</dbReference>
<evidence type="ECO:0000256" key="1">
    <source>
        <dbReference type="ARBA" id="ARBA00023125"/>
    </source>
</evidence>
<proteinExistence type="predicted"/>
<dbReference type="EMBL" id="CP034687">
    <property type="protein sequence ID" value="AZS85759.1"/>
    <property type="molecule type" value="Genomic_DNA"/>
</dbReference>
<evidence type="ECO:0000256" key="2">
    <source>
        <dbReference type="SAM" id="MobiDB-lite"/>
    </source>
</evidence>
<reference evidence="5 7" key="1">
    <citation type="submission" date="2018-04" db="EMBL/GenBank/DDBJ databases">
        <title>Complete genome sequences of Streptomyces griseoviridis K61 and characterization of antagonistic properties of biological control agents.</title>
        <authorList>
            <person name="Mariita R.M."/>
            <person name="Sello J.K."/>
        </authorList>
    </citation>
    <scope>NUCLEOTIDE SEQUENCE [LARGE SCALE GENOMIC DNA]</scope>
    <source>
        <strain evidence="5 7">K61</strain>
    </source>
</reference>
<dbReference type="Pfam" id="PF13411">
    <property type="entry name" value="MerR_1"/>
    <property type="match status" value="1"/>
</dbReference>
<organism evidence="4 6">
    <name type="scientific">Streptomyces griseoviridis</name>
    <dbReference type="NCBI Taxonomy" id="45398"/>
    <lineage>
        <taxon>Bacteria</taxon>
        <taxon>Bacillati</taxon>
        <taxon>Actinomycetota</taxon>
        <taxon>Actinomycetes</taxon>
        <taxon>Kitasatosporales</taxon>
        <taxon>Streptomycetaceae</taxon>
        <taxon>Streptomyces</taxon>
    </lineage>
</organism>
<feature type="compositionally biased region" description="Low complexity" evidence="2">
    <location>
        <begin position="242"/>
        <end position="253"/>
    </location>
</feature>
<dbReference type="GO" id="GO:0003677">
    <property type="term" value="F:DNA binding"/>
    <property type="evidence" value="ECO:0007669"/>
    <property type="project" value="UniProtKB-KW"/>
</dbReference>
<dbReference type="InterPro" id="IPR009061">
    <property type="entry name" value="DNA-bd_dom_put_sf"/>
</dbReference>
<dbReference type="SUPFAM" id="SSF46955">
    <property type="entry name" value="Putative DNA-binding domain"/>
    <property type="match status" value="2"/>
</dbReference>
<dbReference type="SMART" id="SM00422">
    <property type="entry name" value="HTH_MERR"/>
    <property type="match status" value="2"/>
</dbReference>
<dbReference type="GO" id="GO:0003700">
    <property type="term" value="F:DNA-binding transcription factor activity"/>
    <property type="evidence" value="ECO:0007669"/>
    <property type="project" value="InterPro"/>
</dbReference>
<evidence type="ECO:0000313" key="5">
    <source>
        <dbReference type="EMBL" id="QCN90712.1"/>
    </source>
</evidence>
<dbReference type="PANTHER" id="PTHR30204:SF93">
    <property type="entry name" value="HTH MERR-TYPE DOMAIN-CONTAINING PROTEIN"/>
    <property type="match status" value="1"/>
</dbReference>
<reference evidence="4 6" key="2">
    <citation type="submission" date="2018-12" db="EMBL/GenBank/DDBJ databases">
        <title>Streptomyces griseoviridis F1-27 complete genome.</title>
        <authorList>
            <person name="Mariita R.M."/>
            <person name="Sello J.K."/>
        </authorList>
    </citation>
    <scope>NUCLEOTIDE SEQUENCE [LARGE SCALE GENOMIC DNA]</scope>
    <source>
        <strain evidence="4 6">F1-27</strain>
    </source>
</reference>